<protein>
    <submittedName>
        <fullName evidence="2">Uncharacterized protein</fullName>
    </submittedName>
</protein>
<name>A0ABT5UBE9_9GAMM</name>
<feature type="chain" id="PRO_5045054024" evidence="1">
    <location>
        <begin position="25"/>
        <end position="169"/>
    </location>
</feature>
<gene>
    <name evidence="2" type="ORF">ORQ98_17145</name>
</gene>
<feature type="signal peptide" evidence="1">
    <location>
        <begin position="1"/>
        <end position="24"/>
    </location>
</feature>
<evidence type="ECO:0000313" key="3">
    <source>
        <dbReference type="Proteomes" id="UP001528823"/>
    </source>
</evidence>
<evidence type="ECO:0000313" key="2">
    <source>
        <dbReference type="EMBL" id="MDE1463683.1"/>
    </source>
</evidence>
<accession>A0ABT5UBE9</accession>
<comment type="caution">
    <text evidence="2">The sequence shown here is derived from an EMBL/GenBank/DDBJ whole genome shotgun (WGS) entry which is preliminary data.</text>
</comment>
<evidence type="ECO:0000256" key="1">
    <source>
        <dbReference type="SAM" id="SignalP"/>
    </source>
</evidence>
<reference evidence="2 3" key="1">
    <citation type="submission" date="2022-11" db="EMBL/GenBank/DDBJ databases">
        <title>Spartinivicinus poritis sp. nov., isolated from scleractinian coral Porites lutea.</title>
        <authorList>
            <person name="Zhang G."/>
            <person name="Cai L."/>
            <person name="Wei Q."/>
        </authorList>
    </citation>
    <scope>NUCLEOTIDE SEQUENCE [LARGE SCALE GENOMIC DNA]</scope>
    <source>
        <strain evidence="2 3">A2-2</strain>
    </source>
</reference>
<dbReference type="Proteomes" id="UP001528823">
    <property type="component" value="Unassembled WGS sequence"/>
</dbReference>
<keyword evidence="3" id="KW-1185">Reference proteome</keyword>
<sequence length="169" mass="19152">MVTIFKRKLCYFTLACLLSGCATSDSAIKQFVRDFYDSTLLTRVGILSGDEVKPYLSKDLRKLLADAKAQQEQFIQQQPNLKPDLVDTLLFTSMPHDLAYKTFIEEVTEVNNMYKVTVSFYAVQEDYKCTDKLFIITGESVFQVADIELGCYSSKRLTALLLDAIGNNQ</sequence>
<organism evidence="2 3">
    <name type="scientific">Spartinivicinus poritis</name>
    <dbReference type="NCBI Taxonomy" id="2994640"/>
    <lineage>
        <taxon>Bacteria</taxon>
        <taxon>Pseudomonadati</taxon>
        <taxon>Pseudomonadota</taxon>
        <taxon>Gammaproteobacteria</taxon>
        <taxon>Oceanospirillales</taxon>
        <taxon>Zooshikellaceae</taxon>
        <taxon>Spartinivicinus</taxon>
    </lineage>
</organism>
<dbReference type="PROSITE" id="PS51257">
    <property type="entry name" value="PROKAR_LIPOPROTEIN"/>
    <property type="match status" value="1"/>
</dbReference>
<dbReference type="EMBL" id="JAPMOU010000023">
    <property type="protein sequence ID" value="MDE1463683.1"/>
    <property type="molecule type" value="Genomic_DNA"/>
</dbReference>
<proteinExistence type="predicted"/>
<keyword evidence="1" id="KW-0732">Signal</keyword>